<feature type="coiled-coil region" evidence="10">
    <location>
        <begin position="228"/>
        <end position="300"/>
    </location>
</feature>
<gene>
    <name evidence="12" type="ORF">D9F05_11205</name>
</gene>
<evidence type="ECO:0000313" key="12">
    <source>
        <dbReference type="EMBL" id="MHO04939.1"/>
    </source>
</evidence>
<evidence type="ECO:0000256" key="7">
    <source>
        <dbReference type="ARBA" id="ARBA00022989"/>
    </source>
</evidence>
<dbReference type="AlphaFoldDB" id="A0A3L0W1C4"/>
<proteinExistence type="inferred from homology"/>
<evidence type="ECO:0000256" key="6">
    <source>
        <dbReference type="ARBA" id="ARBA00022692"/>
    </source>
</evidence>
<keyword evidence="10" id="KW-0175">Coiled coil</keyword>
<evidence type="ECO:0000259" key="11">
    <source>
        <dbReference type="Pfam" id="PF26002"/>
    </source>
</evidence>
<comment type="subcellular location">
    <subcellularLocation>
        <location evidence="1 9">Cell inner membrane</location>
        <topology evidence="1 9">Single-pass membrane protein</topology>
    </subcellularLocation>
</comment>
<dbReference type="InterPro" id="IPR058982">
    <property type="entry name" value="Beta-barrel_AprE"/>
</dbReference>
<comment type="caution">
    <text evidence="12">The sequence shown here is derived from an EMBL/GenBank/DDBJ whole genome shotgun (WGS) entry which is preliminary data.</text>
</comment>
<feature type="domain" description="AprE-like beta-barrel" evidence="11">
    <location>
        <begin position="344"/>
        <end position="430"/>
    </location>
</feature>
<dbReference type="PANTHER" id="PTHR30386">
    <property type="entry name" value="MEMBRANE FUSION SUBUNIT OF EMRAB-TOLC MULTIDRUG EFFLUX PUMP"/>
    <property type="match status" value="1"/>
</dbReference>
<evidence type="ECO:0000256" key="8">
    <source>
        <dbReference type="ARBA" id="ARBA00023136"/>
    </source>
</evidence>
<name>A0A3L0W1C4_ECOLX</name>
<keyword evidence="6" id="KW-0812">Transmembrane</keyword>
<keyword evidence="4 9" id="KW-1003">Cell membrane</keyword>
<dbReference type="EMBL" id="RNRV01000017">
    <property type="protein sequence ID" value="MHO04939.1"/>
    <property type="molecule type" value="Genomic_DNA"/>
</dbReference>
<dbReference type="Gene3D" id="2.40.30.170">
    <property type="match status" value="1"/>
</dbReference>
<dbReference type="GO" id="GO:0015031">
    <property type="term" value="P:protein transport"/>
    <property type="evidence" value="ECO:0007669"/>
    <property type="project" value="InterPro"/>
</dbReference>
<dbReference type="Pfam" id="PF26002">
    <property type="entry name" value="Beta-barrel_AprE"/>
    <property type="match status" value="1"/>
</dbReference>
<evidence type="ECO:0000256" key="3">
    <source>
        <dbReference type="ARBA" id="ARBA00022448"/>
    </source>
</evidence>
<dbReference type="NCBIfam" id="TIGR01843">
    <property type="entry name" value="type_I_hlyD"/>
    <property type="match status" value="1"/>
</dbReference>
<evidence type="ECO:0000256" key="1">
    <source>
        <dbReference type="ARBA" id="ARBA00004377"/>
    </source>
</evidence>
<accession>A0A3L0W1C4</accession>
<keyword evidence="3 9" id="KW-0813">Transport</keyword>
<keyword evidence="8" id="KW-0472">Membrane</keyword>
<keyword evidence="5 9" id="KW-0997">Cell inner membrane</keyword>
<evidence type="ECO:0000256" key="2">
    <source>
        <dbReference type="ARBA" id="ARBA00009477"/>
    </source>
</evidence>
<organism evidence="12">
    <name type="scientific">Escherichia coli</name>
    <dbReference type="NCBI Taxonomy" id="562"/>
    <lineage>
        <taxon>Bacteria</taxon>
        <taxon>Pseudomonadati</taxon>
        <taxon>Pseudomonadota</taxon>
        <taxon>Gammaproteobacteria</taxon>
        <taxon>Enterobacterales</taxon>
        <taxon>Enterobacteriaceae</taxon>
        <taxon>Escherichia</taxon>
    </lineage>
</organism>
<reference evidence="12" key="1">
    <citation type="submission" date="2018-10" db="EMBL/GenBank/DDBJ databases">
        <authorList>
            <consortium name="NARMS: The National Antimicrobial Resistance Monitoring System"/>
        </authorList>
    </citation>
    <scope>NUCLEOTIDE SEQUENCE [LARGE SCALE GENOMIC DNA]</scope>
    <source>
        <strain evidence="12">CVM N17EC0388</strain>
    </source>
</reference>
<evidence type="ECO:0000256" key="9">
    <source>
        <dbReference type="RuleBase" id="RU365093"/>
    </source>
</evidence>
<dbReference type="GO" id="GO:0005886">
    <property type="term" value="C:plasma membrane"/>
    <property type="evidence" value="ECO:0007669"/>
    <property type="project" value="UniProtKB-SubCell"/>
</dbReference>
<sequence length="454" mass="51290">MNLRTWLSHWRRPGPARQQETHYGFLPAHLALAETPPSPFARITALTLSAGVLLTLLWACWGQLDIQATASGRLLVFGRSQMIQSYEQARVITIHVEDGQAVAANAPLLTLNTLGVSQDLSRLREQQAFQYQTLIRYQALYGNETVTQHPDYARLTPAQQQALAENHQSELHEYRSTLNNLQAELGVNQANQAARRGDMASLTILLANIRPRLQARQTLSQSQAISRVEYLEQEKELLETQRQLAQQRAELEVLQSQQQSLQERLAGFKAQKQREWIEKRQQAQLQLTAIEQELAKLSEREHLEVIRAPVAGTVQQLAIHTQGAVVQPAQQLLVIVPNEGVQYAEVKILNKDIGFVHEGQTVSIKVDAFPYTRYGTIDGELVSVSRDATTDEQLGLVFPARVKLSRGEMQIDNQPVRLTPGMSVVAEVKTDRRRVIDYLLSPIREYQDEALRER</sequence>
<evidence type="ECO:0000256" key="10">
    <source>
        <dbReference type="SAM" id="Coils"/>
    </source>
</evidence>
<protein>
    <recommendedName>
        <fullName evidence="9">Membrane fusion protein (MFP) family protein</fullName>
    </recommendedName>
</protein>
<evidence type="ECO:0000256" key="5">
    <source>
        <dbReference type="ARBA" id="ARBA00022519"/>
    </source>
</evidence>
<dbReference type="PRINTS" id="PR01490">
    <property type="entry name" value="RTXTOXIND"/>
</dbReference>
<dbReference type="InterPro" id="IPR050739">
    <property type="entry name" value="MFP"/>
</dbReference>
<keyword evidence="7" id="KW-1133">Transmembrane helix</keyword>
<dbReference type="InterPro" id="IPR010129">
    <property type="entry name" value="T1SS_HlyD"/>
</dbReference>
<evidence type="ECO:0000256" key="4">
    <source>
        <dbReference type="ARBA" id="ARBA00022475"/>
    </source>
</evidence>
<dbReference type="PANTHER" id="PTHR30386:SF27">
    <property type="entry name" value="MEMBRANE FUSION PROTEIN (MFP) FAMILY PROTEIN"/>
    <property type="match status" value="1"/>
</dbReference>
<comment type="similarity">
    <text evidence="2 9">Belongs to the membrane fusion protein (MFP) (TC 8.A.1) family.</text>
</comment>